<dbReference type="GO" id="GO:0030030">
    <property type="term" value="P:cell projection organization"/>
    <property type="evidence" value="ECO:0007669"/>
    <property type="project" value="UniProtKB-KW"/>
</dbReference>
<dbReference type="OMA" id="MERTLKY"/>
<evidence type="ECO:0000256" key="8">
    <source>
        <dbReference type="SAM" id="Coils"/>
    </source>
</evidence>
<dbReference type="OrthoDB" id="6351660at2759"/>
<dbReference type="eggNOG" id="ENOG502QPTZ">
    <property type="taxonomic scope" value="Eukaryota"/>
</dbReference>
<reference evidence="10 11" key="1">
    <citation type="journal article" date="2009" name="Science">
        <title>Green evolution and dynamic adaptations revealed by genomes of the marine picoeukaryotes Micromonas.</title>
        <authorList>
            <person name="Worden A.Z."/>
            <person name="Lee J.H."/>
            <person name="Mock T."/>
            <person name="Rouze P."/>
            <person name="Simmons M.P."/>
            <person name="Aerts A.L."/>
            <person name="Allen A.E."/>
            <person name="Cuvelier M.L."/>
            <person name="Derelle E."/>
            <person name="Everett M.V."/>
            <person name="Foulon E."/>
            <person name="Grimwood J."/>
            <person name="Gundlach H."/>
            <person name="Henrissat B."/>
            <person name="Napoli C."/>
            <person name="McDonald S.M."/>
            <person name="Parker M.S."/>
            <person name="Rombauts S."/>
            <person name="Salamov A."/>
            <person name="Von Dassow P."/>
            <person name="Badger J.H."/>
            <person name="Coutinho P.M."/>
            <person name="Demir E."/>
            <person name="Dubchak I."/>
            <person name="Gentemann C."/>
            <person name="Eikrem W."/>
            <person name="Gready J.E."/>
            <person name="John U."/>
            <person name="Lanier W."/>
            <person name="Lindquist E.A."/>
            <person name="Lucas S."/>
            <person name="Mayer K.F."/>
            <person name="Moreau H."/>
            <person name="Not F."/>
            <person name="Otillar R."/>
            <person name="Panaud O."/>
            <person name="Pangilinan J."/>
            <person name="Paulsen I."/>
            <person name="Piegu B."/>
            <person name="Poliakov A."/>
            <person name="Robbens S."/>
            <person name="Schmutz J."/>
            <person name="Toulza E."/>
            <person name="Wyss T."/>
            <person name="Zelensky A."/>
            <person name="Zhou K."/>
            <person name="Armbrust E.V."/>
            <person name="Bhattacharya D."/>
            <person name="Goodenough U.W."/>
            <person name="Van de Peer Y."/>
            <person name="Grigoriev I.V."/>
        </authorList>
    </citation>
    <scope>NUCLEOTIDE SEQUENCE [LARGE SCALE GENOMIC DNA]</scope>
    <source>
        <strain evidence="11">RCC299 / NOUM17</strain>
    </source>
</reference>
<feature type="coiled-coil region" evidence="8">
    <location>
        <begin position="2280"/>
        <end position="2307"/>
    </location>
</feature>
<evidence type="ECO:0000256" key="6">
    <source>
        <dbReference type="ARBA" id="ARBA00023212"/>
    </source>
</evidence>
<evidence type="ECO:0000256" key="7">
    <source>
        <dbReference type="ARBA" id="ARBA00023273"/>
    </source>
</evidence>
<evidence type="ECO:0000256" key="3">
    <source>
        <dbReference type="ARBA" id="ARBA00022490"/>
    </source>
</evidence>
<feature type="compositionally biased region" description="Low complexity" evidence="9">
    <location>
        <begin position="2024"/>
        <end position="2040"/>
    </location>
</feature>
<keyword evidence="7" id="KW-0966">Cell projection</keyword>
<dbReference type="GeneID" id="8248953"/>
<dbReference type="KEGG" id="mis:MICPUN_104165"/>
<feature type="coiled-coil region" evidence="8">
    <location>
        <begin position="776"/>
        <end position="821"/>
    </location>
</feature>
<evidence type="ECO:0000256" key="9">
    <source>
        <dbReference type="SAM" id="MobiDB-lite"/>
    </source>
</evidence>
<proteinExistence type="predicted"/>
<feature type="region of interest" description="Disordered" evidence="9">
    <location>
        <begin position="723"/>
        <end position="759"/>
    </location>
</feature>
<feature type="coiled-coil region" evidence="8">
    <location>
        <begin position="624"/>
        <end position="658"/>
    </location>
</feature>
<evidence type="ECO:0000256" key="2">
    <source>
        <dbReference type="ARBA" id="ARBA00004300"/>
    </source>
</evidence>
<dbReference type="PANTHER" id="PTHR18879:SF20">
    <property type="entry name" value="CENTROSOMAL PROTEIN OF 290 KDA"/>
    <property type="match status" value="1"/>
</dbReference>
<feature type="region of interest" description="Disordered" evidence="9">
    <location>
        <begin position="2079"/>
        <end position="2118"/>
    </location>
</feature>
<feature type="compositionally biased region" description="Basic and acidic residues" evidence="9">
    <location>
        <begin position="17"/>
        <end position="27"/>
    </location>
</feature>
<dbReference type="Gene3D" id="1.10.287.1490">
    <property type="match status" value="1"/>
</dbReference>
<evidence type="ECO:0000256" key="4">
    <source>
        <dbReference type="ARBA" id="ARBA00022794"/>
    </source>
</evidence>
<dbReference type="InParanoid" id="C1EHE0"/>
<dbReference type="RefSeq" id="XP_002506231.1">
    <property type="nucleotide sequence ID" value="XM_002506185.1"/>
</dbReference>
<feature type="coiled-coil region" evidence="8">
    <location>
        <begin position="1284"/>
        <end position="1369"/>
    </location>
</feature>
<feature type="region of interest" description="Disordered" evidence="9">
    <location>
        <begin position="2308"/>
        <end position="2331"/>
    </location>
</feature>
<keyword evidence="6" id="KW-0206">Cytoskeleton</keyword>
<keyword evidence="3" id="KW-0963">Cytoplasm</keyword>
<dbReference type="STRING" id="296587.C1EHE0"/>
<feature type="coiled-coil region" evidence="8">
    <location>
        <begin position="1932"/>
        <end position="1966"/>
    </location>
</feature>
<keyword evidence="4" id="KW-0970">Cilium biogenesis/degradation</keyword>
<feature type="compositionally biased region" description="Basic and acidic residues" evidence="9">
    <location>
        <begin position="75"/>
        <end position="110"/>
    </location>
</feature>
<dbReference type="Proteomes" id="UP000002009">
    <property type="component" value="Chromosome 14"/>
</dbReference>
<evidence type="ECO:0000313" key="10">
    <source>
        <dbReference type="EMBL" id="ACO67489.1"/>
    </source>
</evidence>
<evidence type="ECO:0000256" key="1">
    <source>
        <dbReference type="ARBA" id="ARBA00004120"/>
    </source>
</evidence>
<feature type="compositionally biased region" description="Low complexity" evidence="9">
    <location>
        <begin position="723"/>
        <end position="734"/>
    </location>
</feature>
<feature type="coiled-coil region" evidence="8">
    <location>
        <begin position="1571"/>
        <end position="1637"/>
    </location>
</feature>
<organism evidence="10 11">
    <name type="scientific">Micromonas commoda (strain RCC299 / NOUM17 / CCMP2709)</name>
    <name type="common">Picoplanktonic green alga</name>
    <dbReference type="NCBI Taxonomy" id="296587"/>
    <lineage>
        <taxon>Eukaryota</taxon>
        <taxon>Viridiplantae</taxon>
        <taxon>Chlorophyta</taxon>
        <taxon>Mamiellophyceae</taxon>
        <taxon>Mamiellales</taxon>
        <taxon>Mamiellaceae</taxon>
        <taxon>Micromonas</taxon>
    </lineage>
</organism>
<feature type="coiled-coil region" evidence="8">
    <location>
        <begin position="2202"/>
        <end position="2229"/>
    </location>
</feature>
<feature type="coiled-coil region" evidence="8">
    <location>
        <begin position="2132"/>
        <end position="2166"/>
    </location>
</feature>
<feature type="compositionally biased region" description="Polar residues" evidence="9">
    <location>
        <begin position="1966"/>
        <end position="1975"/>
    </location>
</feature>
<feature type="compositionally biased region" description="Basic and acidic residues" evidence="9">
    <location>
        <begin position="1976"/>
        <end position="1991"/>
    </location>
</feature>
<feature type="region of interest" description="Disordered" evidence="9">
    <location>
        <begin position="2024"/>
        <end position="2061"/>
    </location>
</feature>
<name>C1EHE0_MICCC</name>
<feature type="coiled-coil region" evidence="8">
    <location>
        <begin position="1110"/>
        <end position="1166"/>
    </location>
</feature>
<feature type="coiled-coil region" evidence="8">
    <location>
        <begin position="2336"/>
        <end position="2421"/>
    </location>
</feature>
<comment type="subcellular location">
    <subcellularLocation>
        <location evidence="1">Cytoplasm</location>
        <location evidence="1">Cytoskeleton</location>
        <location evidence="1">Cilium basal body</location>
    </subcellularLocation>
    <subcellularLocation>
        <location evidence="2">Cytoplasm</location>
        <location evidence="2">Cytoskeleton</location>
        <location evidence="2">Microtubule organizing center</location>
        <location evidence="2">Centrosome</location>
    </subcellularLocation>
</comment>
<feature type="compositionally biased region" description="Gly residues" evidence="9">
    <location>
        <begin position="2310"/>
        <end position="2320"/>
    </location>
</feature>
<feature type="coiled-coil region" evidence="8">
    <location>
        <begin position="282"/>
        <end position="309"/>
    </location>
</feature>
<evidence type="ECO:0000313" key="11">
    <source>
        <dbReference type="Proteomes" id="UP000002009"/>
    </source>
</evidence>
<sequence length="2575" mass="281822">MMQEELEQMELQGGGRSDARLQRDVDDANLRAEAAERRLNDLTSELDVMREQLERAKSDIREEQRRTTEAQSKVKSAEDDVKELSEQLAAERQKVQSRRRDDVTDRERAAQRNQEVARYQKENKLLAEENERLNGRLEELMAECVGLSESLVQMDDAAQAWRGREADVEAAAEGLRRERDKLAAQLETNRMDLEERTHLLQTFEEKFSEEYAKWEKERADLRAENAGLRASGGLDVARAYEDGGGVGFAFPAPSPRRRETLNVARDVGGSRSQANPEDPRYVEELESEVAELRDLRVLLLEAYDQLERDVGREVDIALKRQAKHHANLEAKVGVQEQALEAESKRFRTMDKALHDAQEDLAEAQGRLAQYEAGVYGLSEAMRDLKALRMQVRAADQQVEDAVAQSNALGRKVEDLTEETRFLRQQAGIPEDADIDLGGFKLKSKVEAAQLRALNSQLEREVADLEEDRRRLRNELRYRAKWQGEHAARLGLSARQLAMLEEYADALRFGNDAVFKEDLVRYDGSSGSDAEGQQQPAVRYDPAVGIGARAVQELEAANKQLQERLAEALERLQSGGTGIDGLMAAMRPTEGQQQQQQQQQQPDYGAAAAAAIAAAVASAGGSQAEAASAAQVAELQQQLARARQQIMRLEDGYHEAMMRSSVQQMPPAMQQQPMSQASQEMSRQEMLAEMTRQQQEMFARMSNQQQQAFQQLSQGQQQLVLGQQGLSQGQQSGVSHSFATEPQPSSMYQMPQPPGSPVHPSVAEAIALAEAKGAQALAEANAKAAAAQAAAQAQAAEAQRMMAEMSQQQQEAFQRMSQQQQEAFAHMSQQQQQSLLASQTQAVAAAGATTAPVAPATTPPLAAPVPERPTTPTKSTFAQTTRHHTATHGTITSPPAVAAPSEPVVPSSMYGDAMRTVERLRGERDALFARVSALQAALDAAPGLNAAPVSFNIQAAAGSAPGQQMQPPGANNNPAVAAAAYAEAQRAREECAAADRALAGVVADLAAKEEQLEQMAIDVAKYKQAFADMGATRSALYREHVRAKTAWAEERRQLAERARRAETEAETNAVEAKDAQTLVERLKPGAESGLKEALAAAHSRLAVLQVREVRLSRALETASTAEAQARKDKEEMEIDVQELSRAAQERLAFHERRAAEAELRAARCQRELDLCVPKHEHATLADNHRTLQARFKELLALRADNAVSAAQLRAAKEDASTARAEAEAAVLKAQHEKARARELSLALDAVATKEGRDAFSQVEARKEIAEVRAQLDAGKRAAELAARETRRVVEARDDLEESVRALETELSRAKAQLHESREAERQHLQKLSRCVSEDKHRAEMEAVVAAEEEAARLRSEVIKAENAKAAAETELGKRAATNASRDAELAALRSAVREMERRSDAAAALARANEETVRLKSAAAQLKHEKQVAEAEADRLHGDCLRLHRRLQVQDSRLFGLREDARNLLQAQEAALARAEAALAGCIDAADAEKWERALNDLRKGAARRETLLADAHASVKESAERADKAEFELAILQKYVRTAEARDTSGDEHTDAALREIRSLGEELLQSKLSAARTQRACAAAEDRLRFLEARDREREEHVLKIEEATLTKAQAGDVRADDLQRQVRALQRELIEARNPTLVDGGEVTKGVTILSEDVPAPRRRANAEALAAVGAAAAVGVQPGAASVETQRMVLQQIEAIRALKVRAAEAESKCATFEREVSHAQASAKNAENERDALRRRLEAHIAASAGGLDGGGIGAPGSLGEESAVAQVTAVAQSTIARLQELVSEKNAALTRAQTAMADLRTDALKKQAEDRKTIEELNELLFKQNQREIKSMKEALDFGPRPGGVNGGDAKTLAGKPVAELVALLAERESMIETLTMKFEQQRARHEAAEAQLAERAEVQQGEIARMFEEVDREKSKGPSRVVETLVSRLKAQMAEKDKRLAQLKEAIKTLEKKLVEAMQSHASRTIRSSDASRAELEHGRGADDRAQKLAAKLKKAQDELAKARERAEVAEADLRLRSSSTRAAAAGASSSVVVRGDHSREDAEAAKAANERADELEKRVKVLTAQNAKLNRLLDGEKVPAGGGGSTAPRSPARTSHVENQPPASSKEREDTLARWEEGVKLRKKAEQLAKKLAVRTKENEELERQMAKRDRALQDVTKERNALQTKTQRLTHALEVGSSSGPHGAMRSGPDAAAVKEVVDENEALHREVAALQRTVDVEQAAEIARLKRQLASAGQSQVPASSSSRYPSTEAAELAERVRSLEGEVLSRDDAALSLRFEAEQASARADRLQRRVDRLFKDLAEGGGGGGGGKVSTGSGKDAAGRHARRVQELEDVVEALKKVVEKQQGELAGLRGQAAAAARGNEHARAAKELRLKVRDLESDMVGLRRVEKEHKELLQRSQKLELQVKELKDEIKRGGKGARAAADPEPAATMSPDDQALLVAAQSEAAATSLQLMETREALSFARMESDRLARQLAQRGDGGGDDAAKELRARITAAEVEIRRLQNENGDLRAELDALDPAFFDEVMEMKKAYHEQAEVLGTYEDLLRRYSSQLGVEFTPATRDSR</sequence>
<protein>
    <submittedName>
        <fullName evidence="10">Uncharacterized protein</fullName>
    </submittedName>
</protein>
<feature type="region of interest" description="Disordered" evidence="9">
    <location>
        <begin position="850"/>
        <end position="874"/>
    </location>
</feature>
<feature type="compositionally biased region" description="Pro residues" evidence="9">
    <location>
        <begin position="856"/>
        <end position="868"/>
    </location>
</feature>
<feature type="coiled-coil region" evidence="8">
    <location>
        <begin position="2496"/>
        <end position="2523"/>
    </location>
</feature>
<gene>
    <name evidence="10" type="ORF">MICPUN_104165</name>
</gene>
<feature type="compositionally biased region" description="Polar residues" evidence="9">
    <location>
        <begin position="2240"/>
        <end position="2255"/>
    </location>
</feature>
<dbReference type="PANTHER" id="PTHR18879">
    <property type="entry name" value="CENTROSOMAL PROTEIN OF 290 KDA"/>
    <property type="match status" value="1"/>
</dbReference>
<keyword evidence="11" id="KW-1185">Reference proteome</keyword>
<feature type="coiled-coil region" evidence="8">
    <location>
        <begin position="976"/>
        <end position="1074"/>
    </location>
</feature>
<accession>C1EHE0</accession>
<dbReference type="InterPro" id="IPR026201">
    <property type="entry name" value="Cep290"/>
</dbReference>
<feature type="coiled-coil region" evidence="8">
    <location>
        <begin position="1992"/>
        <end position="2019"/>
    </location>
</feature>
<dbReference type="EMBL" id="CP001332">
    <property type="protein sequence ID" value="ACO67489.1"/>
    <property type="molecule type" value="Genomic_DNA"/>
</dbReference>
<feature type="coiled-coil region" evidence="8">
    <location>
        <begin position="1204"/>
        <end position="1238"/>
    </location>
</feature>
<evidence type="ECO:0000256" key="5">
    <source>
        <dbReference type="ARBA" id="ARBA00023054"/>
    </source>
</evidence>
<feature type="coiled-coil region" evidence="8">
    <location>
        <begin position="1404"/>
        <end position="1477"/>
    </location>
</feature>
<keyword evidence="5 8" id="KW-0175">Coiled coil</keyword>
<feature type="coiled-coil region" evidence="8">
    <location>
        <begin position="1699"/>
        <end position="1747"/>
    </location>
</feature>
<feature type="region of interest" description="Disordered" evidence="9">
    <location>
        <begin position="2238"/>
        <end position="2259"/>
    </location>
</feature>
<feature type="region of interest" description="Disordered" evidence="9">
    <location>
        <begin position="1966"/>
        <end position="1991"/>
    </location>
</feature>
<feature type="region of interest" description="Disordered" evidence="9">
    <location>
        <begin position="55"/>
        <end position="112"/>
    </location>
</feature>
<feature type="compositionally biased region" description="Basic and acidic residues" evidence="9">
    <location>
        <begin position="55"/>
        <end position="68"/>
    </location>
</feature>
<feature type="coiled-coil region" evidence="8">
    <location>
        <begin position="353"/>
        <end position="474"/>
    </location>
</feature>
<feature type="region of interest" description="Disordered" evidence="9">
    <location>
        <begin position="1"/>
        <end position="27"/>
    </location>
</feature>
<feature type="compositionally biased region" description="Basic and acidic residues" evidence="9">
    <location>
        <begin position="2041"/>
        <end position="2061"/>
    </location>
</feature>